<dbReference type="Gene3D" id="3.30.800.10">
    <property type="entry name" value="Phosphatidylinositol Phosphate Kinase II Beta"/>
    <property type="match status" value="1"/>
</dbReference>
<dbReference type="GO" id="GO:0005524">
    <property type="term" value="F:ATP binding"/>
    <property type="evidence" value="ECO:0007669"/>
    <property type="project" value="UniProtKB-UniRule"/>
</dbReference>
<feature type="compositionally biased region" description="Low complexity" evidence="16">
    <location>
        <begin position="2105"/>
        <end position="2118"/>
    </location>
</feature>
<keyword evidence="5 15" id="KW-0808">Transferase</keyword>
<evidence type="ECO:0000259" key="18">
    <source>
        <dbReference type="PROSITE" id="PS51455"/>
    </source>
</evidence>
<feature type="compositionally biased region" description="Low complexity" evidence="16">
    <location>
        <begin position="865"/>
        <end position="881"/>
    </location>
</feature>
<feature type="compositionally biased region" description="Basic and acidic residues" evidence="16">
    <location>
        <begin position="2014"/>
        <end position="2023"/>
    </location>
</feature>
<evidence type="ECO:0000256" key="10">
    <source>
        <dbReference type="ARBA" id="ARBA00022777"/>
    </source>
</evidence>
<dbReference type="GO" id="GO:0000285">
    <property type="term" value="F:1-phosphatidylinositol-3-phosphate 5-kinase activity"/>
    <property type="evidence" value="ECO:0007669"/>
    <property type="project" value="UniProtKB-EC"/>
</dbReference>
<dbReference type="GO" id="GO:0010008">
    <property type="term" value="C:endosome membrane"/>
    <property type="evidence" value="ECO:0007669"/>
    <property type="project" value="TreeGrafter"/>
</dbReference>
<dbReference type="GO" id="GO:0032266">
    <property type="term" value="F:phosphatidylinositol-3-phosphate binding"/>
    <property type="evidence" value="ECO:0007669"/>
    <property type="project" value="UniProtKB-ARBA"/>
</dbReference>
<dbReference type="SMART" id="SM00330">
    <property type="entry name" value="PIPKc"/>
    <property type="match status" value="1"/>
</dbReference>
<evidence type="ECO:0000256" key="2">
    <source>
        <dbReference type="ARBA" id="ARBA00004496"/>
    </source>
</evidence>
<dbReference type="PANTHER" id="PTHR45748:SF7">
    <property type="entry name" value="1-PHOSPHATIDYLINOSITOL 3-PHOSPHATE 5-KINASE-RELATED"/>
    <property type="match status" value="1"/>
</dbReference>
<dbReference type="STRING" id="294747.C5M6E8"/>
<feature type="compositionally biased region" description="Low complexity" evidence="16">
    <location>
        <begin position="30"/>
        <end position="43"/>
    </location>
</feature>
<dbReference type="GO" id="GO:0008270">
    <property type="term" value="F:zinc ion binding"/>
    <property type="evidence" value="ECO:0007669"/>
    <property type="project" value="UniProtKB-KW"/>
</dbReference>
<keyword evidence="7 15" id="KW-0547">Nucleotide-binding</keyword>
<evidence type="ECO:0000256" key="4">
    <source>
        <dbReference type="ARBA" id="ARBA00022490"/>
    </source>
</evidence>
<dbReference type="InterPro" id="IPR017455">
    <property type="entry name" value="Znf_FYVE-rel"/>
</dbReference>
<dbReference type="InterPro" id="IPR011011">
    <property type="entry name" value="Znf_FYVE_PHD"/>
</dbReference>
<feature type="compositionally biased region" description="Polar residues" evidence="16">
    <location>
        <begin position="1097"/>
        <end position="1121"/>
    </location>
</feature>
<feature type="compositionally biased region" description="Low complexity" evidence="16">
    <location>
        <begin position="1123"/>
        <end position="1145"/>
    </location>
</feature>
<feature type="domain" description="PIPK" evidence="18">
    <location>
        <begin position="2347"/>
        <end position="2671"/>
    </location>
</feature>
<dbReference type="CDD" id="cd17300">
    <property type="entry name" value="PIPKc_PIKfyve"/>
    <property type="match status" value="1"/>
</dbReference>
<evidence type="ECO:0000259" key="17">
    <source>
        <dbReference type="PROSITE" id="PS50178"/>
    </source>
</evidence>
<organism evidence="19 20">
    <name type="scientific">Candida tropicalis (strain ATCC MYA-3404 / T1)</name>
    <name type="common">Yeast</name>
    <dbReference type="NCBI Taxonomy" id="294747"/>
    <lineage>
        <taxon>Eukaryota</taxon>
        <taxon>Fungi</taxon>
        <taxon>Dikarya</taxon>
        <taxon>Ascomycota</taxon>
        <taxon>Saccharomycotina</taxon>
        <taxon>Pichiomycetes</taxon>
        <taxon>Debaryomycetaceae</taxon>
        <taxon>Candida/Lodderomyces clade</taxon>
        <taxon>Candida</taxon>
    </lineage>
</organism>
<evidence type="ECO:0000313" key="19">
    <source>
        <dbReference type="EMBL" id="EER34568.1"/>
    </source>
</evidence>
<dbReference type="InterPro" id="IPR002423">
    <property type="entry name" value="Cpn60/GroEL/TCP-1"/>
</dbReference>
<dbReference type="SUPFAM" id="SSF52029">
    <property type="entry name" value="GroEL apical domain-like"/>
    <property type="match status" value="1"/>
</dbReference>
<feature type="compositionally biased region" description="Polar residues" evidence="16">
    <location>
        <begin position="1146"/>
        <end position="1175"/>
    </location>
</feature>
<feature type="region of interest" description="Disordered" evidence="16">
    <location>
        <begin position="932"/>
        <end position="956"/>
    </location>
</feature>
<feature type="compositionally biased region" description="Pro residues" evidence="16">
    <location>
        <begin position="2026"/>
        <end position="2036"/>
    </location>
</feature>
<evidence type="ECO:0000256" key="16">
    <source>
        <dbReference type="SAM" id="MobiDB-lite"/>
    </source>
</evidence>
<feature type="domain" description="FYVE-type" evidence="17">
    <location>
        <begin position="555"/>
        <end position="627"/>
    </location>
</feature>
<dbReference type="InterPro" id="IPR027409">
    <property type="entry name" value="GroEL-like_apical_dom_sf"/>
</dbReference>
<keyword evidence="8" id="KW-0967">Endosome</keyword>
<dbReference type="InterPro" id="IPR000306">
    <property type="entry name" value="Znf_FYVE"/>
</dbReference>
<dbReference type="GO" id="GO:0000329">
    <property type="term" value="C:fungal-type vacuole membrane"/>
    <property type="evidence" value="ECO:0007669"/>
    <property type="project" value="TreeGrafter"/>
</dbReference>
<feature type="region of interest" description="Disordered" evidence="16">
    <location>
        <begin position="1980"/>
        <end position="2069"/>
    </location>
</feature>
<evidence type="ECO:0000256" key="14">
    <source>
        <dbReference type="PROSITE-ProRule" id="PRU00091"/>
    </source>
</evidence>
<feature type="region of interest" description="Disordered" evidence="16">
    <location>
        <begin position="87"/>
        <end position="287"/>
    </location>
</feature>
<dbReference type="InterPro" id="IPR002498">
    <property type="entry name" value="PInositol-4-P-4/5-kinase_core"/>
</dbReference>
<feature type="region of interest" description="Disordered" evidence="16">
    <location>
        <begin position="2098"/>
        <end position="2119"/>
    </location>
</feature>
<keyword evidence="11" id="KW-0833">Ubl conjugation pathway</keyword>
<evidence type="ECO:0000256" key="12">
    <source>
        <dbReference type="ARBA" id="ARBA00022833"/>
    </source>
</evidence>
<feature type="compositionally biased region" description="Low complexity" evidence="16">
    <location>
        <begin position="236"/>
        <end position="268"/>
    </location>
</feature>
<dbReference type="SUPFAM" id="SSF56104">
    <property type="entry name" value="SAICAR synthase-like"/>
    <property type="match status" value="1"/>
</dbReference>
<keyword evidence="6" id="KW-0479">Metal-binding</keyword>
<evidence type="ECO:0000256" key="8">
    <source>
        <dbReference type="ARBA" id="ARBA00022753"/>
    </source>
</evidence>
<feature type="region of interest" description="Disordered" evidence="16">
    <location>
        <begin position="388"/>
        <end position="433"/>
    </location>
</feature>
<feature type="region of interest" description="Disordered" evidence="16">
    <location>
        <begin position="1"/>
        <end position="64"/>
    </location>
</feature>
<feature type="compositionally biased region" description="Basic residues" evidence="16">
    <location>
        <begin position="814"/>
        <end position="842"/>
    </location>
</feature>
<dbReference type="KEGG" id="ctp:CTRG_01429"/>
<keyword evidence="10 15" id="KW-0418">Kinase</keyword>
<feature type="region of interest" description="Disordered" evidence="16">
    <location>
        <begin position="352"/>
        <end position="371"/>
    </location>
</feature>
<sequence>MSDDQKRQLRPTPERYPSHANNSDEDDNNDGGSNSSTSSSQKKSNVEDYVSFPTIPDPELSNTKSISGLLSKTLRKVTANASNLVSNYSQGITSPKGNIIDSSPFGNKNNDYRTINTDPSAITPKNDAIDETPINTDVPLRNETVPKKLDDDFSRTTSPLDIKPDKAPSVYPKITPGSVKKDSNVSPIERSSIVTNETTEPKLQPPQPQPQVQAQSQSQPQPQPQVVSHPKGTTLPQVPSQQIQQPQSESQSQSQSQQQQQQSSQPSQHVAHPAPPCPPISGQLQPPSGAIRQVLSERTMAPPRVTSDNKTLRISTMQLPRLQSVNNSTTSSVVNVNVSASVDVESLESDRTSNYNGRINQKGTNTNAKNYDRSLSNKISSIFNNLPNDIELSDDSASDSDTTRNDIEDDPGKNHGTVGYRENPSDASLGSMSKLAKQVQYDLSSRYSESIAKSSPVKAERKVATSFSTNLGQSPTVSSFHALQNKDLNATKKKTSHLSSVLLDNARTIINQNIGAVASSASSIVGGRRKKKKPKKASENPLKNGGIPKKYWMNDAFVSDCLNCFRPFTPFRRKHHCRFCGQIFCSECTLFISYTQHKDERNNRTSSNKEPYNDKLRVCKPCYSDVIIYLSDDSSSSESEMEKDTSVESVDLSKTKAEDLLVPNHPLSRIRSMSMSSSRDLRPSDAITRKPSLRDSRLLEGNTSITSNSNSPSRNNNIVNNNYNNGNSASSVNANSQFLYPDESIKVHPKQAPKMAIPTTRTGESIEIPLMRHSLVNSSILQTPGTTYGSSVNVGSLSPSHPQSQHSQSYYVAHHGHRHHNHNHHHHHHHHHNHNHHHHHTHNNTQKHSNISVAAAGGGVGVGAGDVVPSSGTGTDSQSSSKTWIKNHLSPGLNNASMLTSRSLDNLSSAYTSFMTRNPSFKLRVLSGNNNRDALGYGKESSQEPGDMQNFGNNHTLDRQEQNIFDEDDYDDEYEDVNEVQDLRGNVAEDEEDEHAMSLYASLNDSHGYGSTPLTHKPPPIHAHSGVVVPTLGEFPIMKSGFPHQLGNIGSVDIFHHNPVAFLTDSPSKQVPADSLRSRARAHASLQRMRSRRQGKATRNVSILTHNNLRLPSLDSPSHRANITGTSLTPITSPSSPGPSTSNTIANPTSNHSNLTTGLANSDAVSTSSGNQYSEMSPLGPRISTSTALEHYKPDDYFGSHENLLESEDHHNLMSWRDITMNENNNDKDKWYKDTMNFILRQSLKDCEIEDNIDSWMNVLSNSLEHIDDIKLTDTLDIRQYVKVKKILGGKIRQTEVIDGLFMTKNIDSKKMSSSIRNPRIALLMFPVEYLKQKEQFISLRIIHAQQSVYITNLVSRLISLEPDIIVIGDSICGLAEKLLEEAGVTVMSNVKPQVIERISRYTKADIFQSVNDLFFKKGKLGTCEEFAVKRFKYQNAIKSFVFFTGCDIQSGFTISLRGGDEELLNGVKYAAETLMPGYLNARFEKSFFENLSLNYIEGNKNEKIVEIRDKLEEVNNNDDNEEVLNTCEISLDSTEVVEYFKLFNERKLSLSPAVEFSLPTPLVNVITSYYSFYQFFQKHNQIQKLESSEDIDDSWLVELNINYKVDDLPGKGDELLRMLKCASEGHLKLLINEYHNRARVWSNCMRYPSYQLYPIFHRNIHVLHSTVSIKHATPCTGPGIVVIDYYTENDKCFGLFLDQAFHESSKVCNECGETYLDHYKSYVHQNAKVDLIMEKYDIQGNTQGKNQRVMWSSCKECNYTTPIIAMSDETYYLSIGKFFELSFYGENIVGGCEHDFFKSYVKCFGFNNLVIRLEYSTIDNYEIVVPKKKLDYITSVDIKLKVEAYKTIRTKADGFFDSISKRLNRVKLDTFDKAEAGMQKIKELKTKLQEHSENIYSRLESIYKTITPTNYLSLNVILRDLQKLGIYWDNEFNDFEKMYLPSENDVTRITQFQLRKFLMDKYPDKEVEMVDIPKIDKEPTNVETTVTPELSMIDTHSSQGSEQGEVGEMNPEGESKTEEELSKLPSPPPPPPPEFIPKKPRQVSITEKLPESSPETKSNTQSTLYEQNSNISERISKWNKTAEVGDDGTLKKLIHRGSEGSLKSNNNNNNNNSNTSNVIPSQNKVIHLANFFDKMYYDQISLEFSRQREREMKRKSKIKAQPVFDSKPIVEIYDQIEDVVGVEDDKKKPVEKEEVVKELPKELPKEIQDSKQLDIPEKQSLLKSLTNFWADRSATLWDPLSYALESHEHTFADSDVIVREDEPSSLVAFCLSSNDYKQKIKIVFEKIDSCQSEQQRNDDEQHQHQQQQEDEQESQENQQEQQPQREEQEEQQVQQQQQQQPQNEEESPVVENKASNQYNEKRNAVGSDNKKKMEQFEKIERKFKKNFNTEGAKVSPLEQILTKSKSNHLKYQFIDGNTNLSCKIFYSEQFEALRKACGVDESFIQSLSRCVKWQSSGGKSGSSFLKTLDNRYILKELSKQELESFVSIAPFYFKYIGQSIFSGLKTAIGKIWGIYTTQVTTTGKVFKMDFLIMENLFYNSKNNKVFDLKGSTRNRYTNETGEVLLDENMIEYIYESPVFVSQVSKQLLRGCLFNDTLFLKSMEVMDYSLVVGFNDESKEMIVGIIDWLRTFTWDKRVENWVKGIGSKRDPTIVTPKQYRNRFRAAMERYILEVPDCWYHQ</sequence>
<dbReference type="PANTHER" id="PTHR45748">
    <property type="entry name" value="1-PHOSPHATIDYLINOSITOL 3-PHOSPHATE 5-KINASE-RELATED"/>
    <property type="match status" value="1"/>
</dbReference>
<feature type="region of interest" description="Disordered" evidence="16">
    <location>
        <begin position="663"/>
        <end position="730"/>
    </location>
</feature>
<feature type="region of interest" description="Disordered" evidence="16">
    <location>
        <begin position="787"/>
        <end position="884"/>
    </location>
</feature>
<dbReference type="FunFam" id="3.30.810.10:FF:000001">
    <property type="entry name" value="1-phosphatidylinositol 3-phosphate 5-kinase FAB1"/>
    <property type="match status" value="1"/>
</dbReference>
<feature type="compositionally biased region" description="Polar residues" evidence="16">
    <location>
        <begin position="87"/>
        <end position="120"/>
    </location>
</feature>
<feature type="compositionally biased region" description="Low complexity" evidence="16">
    <location>
        <begin position="701"/>
        <end position="730"/>
    </location>
</feature>
<feature type="compositionally biased region" description="Low complexity" evidence="16">
    <location>
        <begin position="666"/>
        <end position="678"/>
    </location>
</feature>
<dbReference type="Gene3D" id="3.30.810.10">
    <property type="entry name" value="2-Layer Sandwich"/>
    <property type="match status" value="1"/>
</dbReference>
<reference evidence="19 20" key="1">
    <citation type="journal article" date="2009" name="Nature">
        <title>Evolution of pathogenicity and sexual reproduction in eight Candida genomes.</title>
        <authorList>
            <person name="Butler G."/>
            <person name="Rasmussen M.D."/>
            <person name="Lin M.F."/>
            <person name="Santos M.A."/>
            <person name="Sakthikumar S."/>
            <person name="Munro C.A."/>
            <person name="Rheinbay E."/>
            <person name="Grabherr M."/>
            <person name="Forche A."/>
            <person name="Reedy J.L."/>
            <person name="Agrafioti I."/>
            <person name="Arnaud M.B."/>
            <person name="Bates S."/>
            <person name="Brown A.J."/>
            <person name="Brunke S."/>
            <person name="Costanzo M.C."/>
            <person name="Fitzpatrick D.A."/>
            <person name="de Groot P.W."/>
            <person name="Harris D."/>
            <person name="Hoyer L.L."/>
            <person name="Hube B."/>
            <person name="Klis F.M."/>
            <person name="Kodira C."/>
            <person name="Lennard N."/>
            <person name="Logue M.E."/>
            <person name="Martin R."/>
            <person name="Neiman A.M."/>
            <person name="Nikolaou E."/>
            <person name="Quail M.A."/>
            <person name="Quinn J."/>
            <person name="Santos M.C."/>
            <person name="Schmitzberger F.F."/>
            <person name="Sherlock G."/>
            <person name="Shah P."/>
            <person name="Silverstein K.A."/>
            <person name="Skrzypek M.S."/>
            <person name="Soll D."/>
            <person name="Staggs R."/>
            <person name="Stansfield I."/>
            <person name="Stumpf M.P."/>
            <person name="Sudbery P.E."/>
            <person name="Srikantha T."/>
            <person name="Zeng Q."/>
            <person name="Berman J."/>
            <person name="Berriman M."/>
            <person name="Heitman J."/>
            <person name="Gow N.A."/>
            <person name="Lorenz M.C."/>
            <person name="Birren B.W."/>
            <person name="Kellis M."/>
            <person name="Cuomo C.A."/>
        </authorList>
    </citation>
    <scope>NUCLEOTIDE SEQUENCE [LARGE SCALE GENOMIC DNA]</scope>
    <source>
        <strain evidence="20">ATCC MYA-3404 / T1</strain>
    </source>
</reference>
<feature type="region of interest" description="Disordered" evidence="16">
    <location>
        <begin position="1066"/>
        <end position="1179"/>
    </location>
</feature>
<feature type="compositionally biased region" description="Polar residues" evidence="16">
    <location>
        <begin position="2054"/>
        <end position="2069"/>
    </location>
</feature>
<dbReference type="InterPro" id="IPR027483">
    <property type="entry name" value="PInositol-4-P-4/5-kinase_C_sf"/>
</dbReference>
<dbReference type="EMBL" id="GG692396">
    <property type="protein sequence ID" value="EER34568.1"/>
    <property type="molecule type" value="Genomic_DNA"/>
</dbReference>
<name>C5M6E8_CANTT</name>
<dbReference type="FunFam" id="3.30.40.10:FF:000510">
    <property type="entry name" value="Phosphatidylinositol 3,5-kinase"/>
    <property type="match status" value="1"/>
</dbReference>
<dbReference type="GeneID" id="8301314"/>
<keyword evidence="12" id="KW-0862">Zinc</keyword>
<evidence type="ECO:0000256" key="6">
    <source>
        <dbReference type="ARBA" id="ARBA00022723"/>
    </source>
</evidence>
<feature type="region of interest" description="Disordered" evidence="16">
    <location>
        <begin position="521"/>
        <end position="544"/>
    </location>
</feature>
<protein>
    <recommendedName>
        <fullName evidence="3">1-phosphatidylinositol-3-phosphate 5-kinase</fullName>
        <ecNumber evidence="3">2.7.1.150</ecNumber>
    </recommendedName>
</protein>
<evidence type="ECO:0000256" key="13">
    <source>
        <dbReference type="ARBA" id="ARBA00022840"/>
    </source>
</evidence>
<dbReference type="HOGENOM" id="CLU_000480_3_1_1"/>
<dbReference type="EC" id="2.7.1.150" evidence="3"/>
<accession>C5M6E8</accession>
<dbReference type="Pfam" id="PF01363">
    <property type="entry name" value="FYVE"/>
    <property type="match status" value="1"/>
</dbReference>
<feature type="compositionally biased region" description="Polar residues" evidence="16">
    <location>
        <begin position="787"/>
        <end position="797"/>
    </location>
</feature>
<evidence type="ECO:0000256" key="11">
    <source>
        <dbReference type="ARBA" id="ARBA00022786"/>
    </source>
</evidence>
<dbReference type="RefSeq" id="XP_002547123.1">
    <property type="nucleotide sequence ID" value="XM_002547077.1"/>
</dbReference>
<dbReference type="VEuPathDB" id="FungiDB:CTRG_01429"/>
<feature type="region of interest" description="Disordered" evidence="16">
    <location>
        <begin position="2292"/>
        <end position="2373"/>
    </location>
</feature>
<dbReference type="Gene3D" id="3.30.40.10">
    <property type="entry name" value="Zinc/RING finger domain, C3HC4 (zinc finger)"/>
    <property type="match status" value="1"/>
</dbReference>
<evidence type="ECO:0000256" key="5">
    <source>
        <dbReference type="ARBA" id="ARBA00022679"/>
    </source>
</evidence>
<keyword evidence="13 15" id="KW-0067">ATP-binding</keyword>
<dbReference type="Pfam" id="PF00118">
    <property type="entry name" value="Cpn60_TCP1"/>
    <property type="match status" value="1"/>
</dbReference>
<evidence type="ECO:0000256" key="3">
    <source>
        <dbReference type="ARBA" id="ARBA00012009"/>
    </source>
</evidence>
<feature type="compositionally biased region" description="Low complexity" evidence="16">
    <location>
        <begin position="798"/>
        <end position="809"/>
    </location>
</feature>
<dbReference type="GO" id="GO:0046854">
    <property type="term" value="P:phosphatidylinositol phosphate biosynthetic process"/>
    <property type="evidence" value="ECO:0007669"/>
    <property type="project" value="TreeGrafter"/>
</dbReference>
<evidence type="ECO:0000256" key="7">
    <source>
        <dbReference type="ARBA" id="ARBA00022741"/>
    </source>
</evidence>
<dbReference type="eggNOG" id="KOG0230">
    <property type="taxonomic scope" value="Eukaryota"/>
</dbReference>
<feature type="compositionally biased region" description="Low complexity" evidence="16">
    <location>
        <begin position="2332"/>
        <end position="2343"/>
    </location>
</feature>
<evidence type="ECO:0000313" key="20">
    <source>
        <dbReference type="Proteomes" id="UP000002037"/>
    </source>
</evidence>
<keyword evidence="20" id="KW-1185">Reference proteome</keyword>
<dbReference type="InterPro" id="IPR013083">
    <property type="entry name" value="Znf_RING/FYVE/PHD"/>
</dbReference>
<dbReference type="PROSITE" id="PS50178">
    <property type="entry name" value="ZF_FYVE"/>
    <property type="match status" value="1"/>
</dbReference>
<keyword evidence="4" id="KW-0963">Cytoplasm</keyword>
<dbReference type="PROSITE" id="PS51455">
    <property type="entry name" value="PIPK"/>
    <property type="match status" value="1"/>
</dbReference>
<evidence type="ECO:0000256" key="9">
    <source>
        <dbReference type="ARBA" id="ARBA00022771"/>
    </source>
</evidence>
<feature type="compositionally biased region" description="Basic and acidic residues" evidence="16">
    <location>
        <begin position="2360"/>
        <end position="2373"/>
    </location>
</feature>
<dbReference type="CDD" id="cd03334">
    <property type="entry name" value="Fab1_TCP"/>
    <property type="match status" value="1"/>
</dbReference>
<dbReference type="Pfam" id="PF01504">
    <property type="entry name" value="PIP5K"/>
    <property type="match status" value="1"/>
</dbReference>
<dbReference type="SUPFAM" id="SSF57903">
    <property type="entry name" value="FYVE/PHD zinc finger"/>
    <property type="match status" value="1"/>
</dbReference>
<dbReference type="Gene3D" id="3.50.7.10">
    <property type="entry name" value="GroEL"/>
    <property type="match status" value="1"/>
</dbReference>
<dbReference type="InterPro" id="IPR027484">
    <property type="entry name" value="PInositol-4-P-5-kinase_N"/>
</dbReference>
<dbReference type="InterPro" id="IPR044769">
    <property type="entry name" value="PIKfyve_PIPKc"/>
</dbReference>
<feature type="compositionally biased region" description="Basic and acidic residues" evidence="16">
    <location>
        <begin position="144"/>
        <end position="154"/>
    </location>
</feature>
<keyword evidence="9 14" id="KW-0863">Zinc-finger</keyword>
<proteinExistence type="predicted"/>
<comment type="subcellular location">
    <subcellularLocation>
        <location evidence="2">Cytoplasm</location>
    </subcellularLocation>
    <subcellularLocation>
        <location evidence="1">Endosome</location>
    </subcellularLocation>
</comment>
<feature type="compositionally biased region" description="Basic and acidic residues" evidence="16">
    <location>
        <begin position="401"/>
        <end position="413"/>
    </location>
</feature>
<feature type="compositionally biased region" description="Basic and acidic residues" evidence="16">
    <location>
        <begin position="1"/>
        <end position="17"/>
    </location>
</feature>
<dbReference type="Proteomes" id="UP000002037">
    <property type="component" value="Unassembled WGS sequence"/>
</dbReference>
<dbReference type="OrthoDB" id="158357at2759"/>
<evidence type="ECO:0000256" key="15">
    <source>
        <dbReference type="PROSITE-ProRule" id="PRU00781"/>
    </source>
</evidence>
<gene>
    <name evidence="19" type="ORF">CTRG_01429</name>
</gene>
<dbReference type="SMART" id="SM00064">
    <property type="entry name" value="FYVE"/>
    <property type="match status" value="1"/>
</dbReference>
<dbReference type="FunFam" id="3.50.7.10:FF:000007">
    <property type="entry name" value="1-phosphatidylinositol 3-phosphate 5-kinase isoform X1"/>
    <property type="match status" value="1"/>
</dbReference>
<feature type="compositionally biased region" description="Low complexity" evidence="16">
    <location>
        <begin position="210"/>
        <end position="228"/>
    </location>
</feature>
<evidence type="ECO:0000256" key="1">
    <source>
        <dbReference type="ARBA" id="ARBA00004177"/>
    </source>
</evidence>